<dbReference type="AlphaFoldDB" id="A0A4S2FXK2"/>
<protein>
    <recommendedName>
        <fullName evidence="3">Terminase small subunit</fullName>
    </recommendedName>
</protein>
<dbReference type="EMBL" id="SRYD01000024">
    <property type="protein sequence ID" value="TGY74185.1"/>
    <property type="molecule type" value="Genomic_DNA"/>
</dbReference>
<sequence length="173" mass="20122">MAKYSQAKIKECEEWIMEHGLMDYGGAKLKDFLAAMGIHHKCYYLWLQKDEFRAAVERAKQYFKEHLCRDLVQSLADAAKGGERETSEEHIEYRQNPADHTRPIIHRKSVKKSKIFIKPDVAAAIFLLCNLDPEHYQNSQRNDITIKKPTTAEDAMTDEEIAAEIERLEKLQK</sequence>
<gene>
    <name evidence="1" type="ORF">E5333_07100</name>
</gene>
<dbReference type="RefSeq" id="WP_135993174.1">
    <property type="nucleotide sequence ID" value="NZ_SRYD01000024.1"/>
</dbReference>
<evidence type="ECO:0000313" key="1">
    <source>
        <dbReference type="EMBL" id="TGY74185.1"/>
    </source>
</evidence>
<name>A0A4S2FXK2_9BACT</name>
<evidence type="ECO:0000313" key="2">
    <source>
        <dbReference type="Proteomes" id="UP000306630"/>
    </source>
</evidence>
<reference evidence="1 2" key="1">
    <citation type="submission" date="2019-04" db="EMBL/GenBank/DDBJ databases">
        <title>Microbes associate with the intestines of laboratory mice.</title>
        <authorList>
            <person name="Navarre W."/>
            <person name="Wong E."/>
            <person name="Huang K."/>
            <person name="Tropini C."/>
            <person name="Ng K."/>
            <person name="Yu B."/>
        </authorList>
    </citation>
    <scope>NUCLEOTIDE SEQUENCE [LARGE SCALE GENOMIC DNA]</scope>
    <source>
        <strain evidence="1 2">NM06_A21</strain>
    </source>
</reference>
<evidence type="ECO:0008006" key="3">
    <source>
        <dbReference type="Google" id="ProtNLM"/>
    </source>
</evidence>
<organism evidence="1 2">
    <name type="scientific">Muribaculum intestinale</name>
    <dbReference type="NCBI Taxonomy" id="1796646"/>
    <lineage>
        <taxon>Bacteria</taxon>
        <taxon>Pseudomonadati</taxon>
        <taxon>Bacteroidota</taxon>
        <taxon>Bacteroidia</taxon>
        <taxon>Bacteroidales</taxon>
        <taxon>Muribaculaceae</taxon>
        <taxon>Muribaculum</taxon>
    </lineage>
</organism>
<dbReference type="Proteomes" id="UP000306630">
    <property type="component" value="Unassembled WGS sequence"/>
</dbReference>
<accession>A0A4S2FXK2</accession>
<comment type="caution">
    <text evidence="1">The sequence shown here is derived from an EMBL/GenBank/DDBJ whole genome shotgun (WGS) entry which is preliminary data.</text>
</comment>
<proteinExistence type="predicted"/>